<dbReference type="InterPro" id="IPR051105">
    <property type="entry name" value="WWC/KIBRA_Hippo_Reg"/>
</dbReference>
<reference evidence="1 2" key="1">
    <citation type="submission" date="2020-06" db="EMBL/GenBank/DDBJ databases">
        <title>Transcriptomic and genomic resources for Thalictrum thalictroides and T. hernandezii: Facilitating candidate gene discovery in an emerging model plant lineage.</title>
        <authorList>
            <person name="Arias T."/>
            <person name="Riano-Pachon D.M."/>
            <person name="Di Stilio V.S."/>
        </authorList>
    </citation>
    <scope>NUCLEOTIDE SEQUENCE [LARGE SCALE GENOMIC DNA]</scope>
    <source>
        <strain evidence="2">cv. WT478/WT964</strain>
        <tissue evidence="1">Leaves</tissue>
    </source>
</reference>
<dbReference type="PANTHER" id="PTHR14791:SF42">
    <property type="entry name" value="F16L1.2 PROTEIN"/>
    <property type="match status" value="1"/>
</dbReference>
<protein>
    <submittedName>
        <fullName evidence="1">E3 ubiquitin-protein ligase</fullName>
    </submittedName>
</protein>
<dbReference type="Proteomes" id="UP000554482">
    <property type="component" value="Unassembled WGS sequence"/>
</dbReference>
<name>A0A7J6WFR6_THATH</name>
<evidence type="ECO:0000313" key="1">
    <source>
        <dbReference type="EMBL" id="KAF5196284.1"/>
    </source>
</evidence>
<dbReference type="OrthoDB" id="1424894at2759"/>
<proteinExistence type="predicted"/>
<dbReference type="InterPro" id="IPR036020">
    <property type="entry name" value="WW_dom_sf"/>
</dbReference>
<gene>
    <name evidence="1" type="ORF">FRX31_014127</name>
</gene>
<dbReference type="SUPFAM" id="SSF51045">
    <property type="entry name" value="WW domain"/>
    <property type="match status" value="1"/>
</dbReference>
<accession>A0A7J6WFR6</accession>
<organism evidence="1 2">
    <name type="scientific">Thalictrum thalictroides</name>
    <name type="common">Rue-anemone</name>
    <name type="synonym">Anemone thalictroides</name>
    <dbReference type="NCBI Taxonomy" id="46969"/>
    <lineage>
        <taxon>Eukaryota</taxon>
        <taxon>Viridiplantae</taxon>
        <taxon>Streptophyta</taxon>
        <taxon>Embryophyta</taxon>
        <taxon>Tracheophyta</taxon>
        <taxon>Spermatophyta</taxon>
        <taxon>Magnoliopsida</taxon>
        <taxon>Ranunculales</taxon>
        <taxon>Ranunculaceae</taxon>
        <taxon>Thalictroideae</taxon>
        <taxon>Thalictrum</taxon>
    </lineage>
</organism>
<keyword evidence="2" id="KW-1185">Reference proteome</keyword>
<evidence type="ECO:0000313" key="2">
    <source>
        <dbReference type="Proteomes" id="UP000554482"/>
    </source>
</evidence>
<comment type="caution">
    <text evidence="1">The sequence shown here is derived from an EMBL/GenBank/DDBJ whole genome shotgun (WGS) entry which is preliminary data.</text>
</comment>
<dbReference type="Gene3D" id="2.20.70.10">
    <property type="match status" value="1"/>
</dbReference>
<dbReference type="AlphaFoldDB" id="A0A7J6WFR6"/>
<dbReference type="EMBL" id="JABWDY010016200">
    <property type="protein sequence ID" value="KAF5196284.1"/>
    <property type="molecule type" value="Genomic_DNA"/>
</dbReference>
<sequence length="221" mass="25096">MVSVQESISSNKKKTIIPEIENSAGNNKRKWEGGGRDSFNLLSKFSKVETTKSILDIDFHLEKPLPLDWKQCLDVQSGQIHFYNTKTHKKTCKDPRQSPEQLSLAPISLDLELNLPCNSLRTTHVNDNWTKPTEPDSYLSMSITTSPRNSATDALKRCTSWTTFEEDHKEMVAAVCLRCNMLVMMCKSSPACPNCKFMHSPEQSPINLFKPRFSLLPCKDE</sequence>
<dbReference type="PANTHER" id="PTHR14791">
    <property type="entry name" value="BOMB/KIRA PROTEINS"/>
    <property type="match status" value="1"/>
</dbReference>